<dbReference type="RefSeq" id="WP_156627222.1">
    <property type="nucleotide sequence ID" value="NZ_CACRTO010000041.1"/>
</dbReference>
<accession>A0A6N3FN77</accession>
<proteinExistence type="predicted"/>
<name>A0A6N3FN77_9CLOT</name>
<evidence type="ECO:0000313" key="1">
    <source>
        <dbReference type="EMBL" id="VYU53837.1"/>
    </source>
</evidence>
<dbReference type="AlphaFoldDB" id="A0A6N3FN77"/>
<gene>
    <name evidence="1" type="ORF">CTLFYP3_02774</name>
</gene>
<reference evidence="1" key="1">
    <citation type="submission" date="2019-11" db="EMBL/GenBank/DDBJ databases">
        <authorList>
            <person name="Feng L."/>
        </authorList>
    </citation>
    <scope>NUCLEOTIDE SEQUENCE</scope>
    <source>
        <strain evidence="1">CTertiumLFYP3</strain>
    </source>
</reference>
<organism evidence="1">
    <name type="scientific">Clostridium tertium</name>
    <dbReference type="NCBI Taxonomy" id="1559"/>
    <lineage>
        <taxon>Bacteria</taxon>
        <taxon>Bacillati</taxon>
        <taxon>Bacillota</taxon>
        <taxon>Clostridia</taxon>
        <taxon>Eubacteriales</taxon>
        <taxon>Clostridiaceae</taxon>
        <taxon>Clostridium</taxon>
    </lineage>
</organism>
<protein>
    <submittedName>
        <fullName evidence="1">Uncharacterized protein</fullName>
    </submittedName>
</protein>
<sequence length="156" mass="18753">MKSGEERFLEYINEQIYIELSKEENISKDEIIAWGLELGISDINNSKSSLMIKDKLIQNGITYLDIYNKFKHKAYGIHPSRFENKFKVNSYQRRKMIETGFIKIAYYKEEEIYPGRFEKVPFFNPKWYFNITINDIENWRINNIKGYGKQQLKLDI</sequence>
<dbReference type="EMBL" id="CACRTO010000041">
    <property type="protein sequence ID" value="VYU53837.1"/>
    <property type="molecule type" value="Genomic_DNA"/>
</dbReference>